<organism evidence="1 2">
    <name type="scientific">candidate division Kazan bacterium RBG_13_50_9</name>
    <dbReference type="NCBI Taxonomy" id="1798535"/>
    <lineage>
        <taxon>Bacteria</taxon>
        <taxon>Bacteria division Kazan-3B-28</taxon>
    </lineage>
</organism>
<dbReference type="InterPro" id="IPR003724">
    <property type="entry name" value="CblAdoTrfase_CobA"/>
</dbReference>
<dbReference type="PANTHER" id="PTHR46638:SF1">
    <property type="entry name" value="CORRINOID ADENOSYLTRANSFERASE"/>
    <property type="match status" value="1"/>
</dbReference>
<dbReference type="Proteomes" id="UP000176651">
    <property type="component" value="Unassembled WGS sequence"/>
</dbReference>
<dbReference type="Gene3D" id="3.40.50.300">
    <property type="entry name" value="P-loop containing nucleotide triphosphate hydrolases"/>
    <property type="match status" value="1"/>
</dbReference>
<dbReference type="EMBL" id="META01000004">
    <property type="protein sequence ID" value="OGB74148.1"/>
    <property type="molecule type" value="Genomic_DNA"/>
</dbReference>
<name>A0A1F4NS94_UNCK3</name>
<reference evidence="1 2" key="1">
    <citation type="journal article" date="2016" name="Nat. Commun.">
        <title>Thousands of microbial genomes shed light on interconnected biogeochemical processes in an aquifer system.</title>
        <authorList>
            <person name="Anantharaman K."/>
            <person name="Brown C.T."/>
            <person name="Hug L.A."/>
            <person name="Sharon I."/>
            <person name="Castelle C.J."/>
            <person name="Probst A.J."/>
            <person name="Thomas B.C."/>
            <person name="Singh A."/>
            <person name="Wilkins M.J."/>
            <person name="Karaoz U."/>
            <person name="Brodie E.L."/>
            <person name="Williams K.H."/>
            <person name="Hubbard S.S."/>
            <person name="Banfield J.F."/>
        </authorList>
    </citation>
    <scope>NUCLEOTIDE SEQUENCE [LARGE SCALE GENOMIC DNA]</scope>
</reference>
<dbReference type="Pfam" id="PF02572">
    <property type="entry name" value="CobA_CobO_BtuR"/>
    <property type="match status" value="1"/>
</dbReference>
<dbReference type="GO" id="GO:0008817">
    <property type="term" value="F:corrinoid adenosyltransferase activity"/>
    <property type="evidence" value="ECO:0007669"/>
    <property type="project" value="InterPro"/>
</dbReference>
<dbReference type="STRING" id="1798535.A2V68_02355"/>
<evidence type="ECO:0000313" key="1">
    <source>
        <dbReference type="EMBL" id="OGB74148.1"/>
    </source>
</evidence>
<evidence type="ECO:0000313" key="2">
    <source>
        <dbReference type="Proteomes" id="UP000176651"/>
    </source>
</evidence>
<evidence type="ECO:0008006" key="3">
    <source>
        <dbReference type="Google" id="ProtNLM"/>
    </source>
</evidence>
<dbReference type="PIRSF" id="PIRSF015617">
    <property type="entry name" value="Adensltrnsf_CobA"/>
    <property type="match status" value="1"/>
</dbReference>
<dbReference type="GO" id="GO:0005524">
    <property type="term" value="F:ATP binding"/>
    <property type="evidence" value="ECO:0007669"/>
    <property type="project" value="InterPro"/>
</dbReference>
<sequence>MGSKKKHYVHLYYGVGKGKTTAALGLSLRAVGQGQKVVMIQWLKGRSDIGEIKAKTLLPGRFKIYQFGPPHFTWDPPGPAEHERLAKKGLEFLEKVVKNRRYDVLVLDEIIDAVTMGFIPRSKVISLIRRAAKKGEVVLTGHQAPKEFLDLADLVTEMRKVKHYFDRGQLARPGVEY</sequence>
<dbReference type="AlphaFoldDB" id="A0A1F4NS94"/>
<gene>
    <name evidence="1" type="ORF">A2V68_02355</name>
</gene>
<protein>
    <recommendedName>
        <fullName evidence="3">Cob(I)yrinic acid a,c-diamide adenosyltransferase</fullName>
    </recommendedName>
</protein>
<dbReference type="PANTHER" id="PTHR46638">
    <property type="entry name" value="CORRINOID ADENOSYLTRANSFERASE"/>
    <property type="match status" value="1"/>
</dbReference>
<dbReference type="SUPFAM" id="SSF52540">
    <property type="entry name" value="P-loop containing nucleoside triphosphate hydrolases"/>
    <property type="match status" value="1"/>
</dbReference>
<accession>A0A1F4NS94</accession>
<dbReference type="InterPro" id="IPR027417">
    <property type="entry name" value="P-loop_NTPase"/>
</dbReference>
<dbReference type="GO" id="GO:0009236">
    <property type="term" value="P:cobalamin biosynthetic process"/>
    <property type="evidence" value="ECO:0007669"/>
    <property type="project" value="InterPro"/>
</dbReference>
<proteinExistence type="predicted"/>
<comment type="caution">
    <text evidence="1">The sequence shown here is derived from an EMBL/GenBank/DDBJ whole genome shotgun (WGS) entry which is preliminary data.</text>
</comment>